<evidence type="ECO:0000256" key="6">
    <source>
        <dbReference type="ARBA" id="ARBA00022723"/>
    </source>
</evidence>
<dbReference type="GO" id="GO:0046872">
    <property type="term" value="F:metal ion binding"/>
    <property type="evidence" value="ECO:0007669"/>
    <property type="project" value="UniProtKB-KW"/>
</dbReference>
<keyword evidence="12" id="KW-1185">Reference proteome</keyword>
<dbReference type="Proteomes" id="UP000283786">
    <property type="component" value="Chromosome"/>
</dbReference>
<dbReference type="InterPro" id="IPR010169">
    <property type="entry name" value="AcOrn-deacetyl"/>
</dbReference>
<dbReference type="SUPFAM" id="SSF55031">
    <property type="entry name" value="Bacterial exopeptidase dimerisation domain"/>
    <property type="match status" value="1"/>
</dbReference>
<evidence type="ECO:0000256" key="4">
    <source>
        <dbReference type="ARBA" id="ARBA00022571"/>
    </source>
</evidence>
<dbReference type="CDD" id="cd03894">
    <property type="entry name" value="M20_ArgE"/>
    <property type="match status" value="1"/>
</dbReference>
<dbReference type="InterPro" id="IPR050072">
    <property type="entry name" value="Peptidase_M20A"/>
</dbReference>
<feature type="domain" description="Peptidase M20 dimerisation" evidence="10">
    <location>
        <begin position="174"/>
        <end position="284"/>
    </location>
</feature>
<accession>A0A418SEJ8</accession>
<dbReference type="NCBIfam" id="TIGR01892">
    <property type="entry name" value="AcOrn-deacetyl"/>
    <property type="match status" value="1"/>
</dbReference>
<dbReference type="KEGG" id="palw:PSAL_009760"/>
<evidence type="ECO:0000256" key="5">
    <source>
        <dbReference type="ARBA" id="ARBA00022605"/>
    </source>
</evidence>
<gene>
    <name evidence="11" type="primary">argE_2</name>
    <name evidence="11" type="ORF">PSAL_009760</name>
</gene>
<evidence type="ECO:0000256" key="2">
    <source>
        <dbReference type="ARBA" id="ARBA00005691"/>
    </source>
</evidence>
<proteinExistence type="inferred from homology"/>
<dbReference type="PANTHER" id="PTHR43808:SF31">
    <property type="entry name" value="N-ACETYL-L-CITRULLINE DEACETYLASE"/>
    <property type="match status" value="1"/>
</dbReference>
<dbReference type="AlphaFoldDB" id="A0A418SEJ8"/>
<dbReference type="SUPFAM" id="SSF53187">
    <property type="entry name" value="Zn-dependent exopeptidases"/>
    <property type="match status" value="1"/>
</dbReference>
<evidence type="ECO:0000256" key="1">
    <source>
        <dbReference type="ARBA" id="ARBA00001947"/>
    </source>
</evidence>
<evidence type="ECO:0000256" key="7">
    <source>
        <dbReference type="ARBA" id="ARBA00022801"/>
    </source>
</evidence>
<comment type="similarity">
    <text evidence="2">Belongs to the peptidase M20A family. ArgE subfamily.</text>
</comment>
<dbReference type="RefSeq" id="WP_119840143.1">
    <property type="nucleotide sequence ID" value="NZ_CP060436.1"/>
</dbReference>
<reference evidence="11 12" key="1">
    <citation type="submission" date="2020-08" db="EMBL/GenBank/DDBJ databases">
        <title>Genome sequence of Rhodobacteraceae bacterium Lw-13e.</title>
        <authorList>
            <person name="Poehlein A."/>
            <person name="Wolter L."/>
            <person name="Daniel R."/>
            <person name="Brinkhoff T."/>
        </authorList>
    </citation>
    <scope>NUCLEOTIDE SEQUENCE [LARGE SCALE GENOMIC DNA]</scope>
    <source>
        <strain evidence="11 12">Lw-13e</strain>
    </source>
</reference>
<dbReference type="NCBIfam" id="NF005710">
    <property type="entry name" value="PRK07522.1"/>
    <property type="match status" value="1"/>
</dbReference>
<keyword evidence="3" id="KW-0963">Cytoplasm</keyword>
<dbReference type="Gene3D" id="3.30.70.360">
    <property type="match status" value="1"/>
</dbReference>
<dbReference type="InterPro" id="IPR036264">
    <property type="entry name" value="Bact_exopeptidase_dim_dom"/>
</dbReference>
<keyword evidence="4" id="KW-0055">Arginine biosynthesis</keyword>
<evidence type="ECO:0000256" key="8">
    <source>
        <dbReference type="ARBA" id="ARBA00022833"/>
    </source>
</evidence>
<keyword evidence="7 11" id="KW-0378">Hydrolase</keyword>
<name>A0A418SEJ8_9RHOB</name>
<dbReference type="Pfam" id="PF01546">
    <property type="entry name" value="Peptidase_M20"/>
    <property type="match status" value="1"/>
</dbReference>
<dbReference type="Pfam" id="PF07687">
    <property type="entry name" value="M20_dimer"/>
    <property type="match status" value="1"/>
</dbReference>
<keyword evidence="5" id="KW-0028">Amino-acid biosynthesis</keyword>
<evidence type="ECO:0000259" key="10">
    <source>
        <dbReference type="Pfam" id="PF07687"/>
    </source>
</evidence>
<keyword evidence="9" id="KW-0170">Cobalt</keyword>
<dbReference type="InterPro" id="IPR001261">
    <property type="entry name" value="ArgE/DapE_CS"/>
</dbReference>
<organism evidence="11 12">
    <name type="scientific">Pseudooceanicola algae</name>
    <dbReference type="NCBI Taxonomy" id="1537215"/>
    <lineage>
        <taxon>Bacteria</taxon>
        <taxon>Pseudomonadati</taxon>
        <taxon>Pseudomonadota</taxon>
        <taxon>Alphaproteobacteria</taxon>
        <taxon>Rhodobacterales</taxon>
        <taxon>Paracoccaceae</taxon>
        <taxon>Pseudooceanicola</taxon>
    </lineage>
</organism>
<dbReference type="InterPro" id="IPR011650">
    <property type="entry name" value="Peptidase_M20_dimer"/>
</dbReference>
<sequence length="391" mass="41764">MDRLAETRTILADLIAFPTISADSNLEAIAYIARHLEAAGARVEVLRDATGTKANLWASFGPEIDGGLVLSGHSDVVPVAEQPWSSDPFSLREAEGKLFGRGTCDMKGFIAACLALAPDLAEAAQDRPIHIAITHDEEVGCIGARALVDMLRARAIRPALALIGEPTSMQVVEGHKGVCEYTVRFSGSEGHGSAPDRGTNAVEFATRYITHLLSLRDDLKARAPEISAFEPPETTINIGALHGGHAHNVIPGMATLEWEMRPINDDDMAFVKSSVAAYCDTELLPAMRTVTPGADIQTETIGEVTGLVPMAENEIRDMVQRLTGANGAHCVPFGTEAGLFQQLGMQAVLCGPGSIDQAHKPDEFVEISQLEQCLEMLGKLARRHGRTGDAG</sequence>
<comment type="cofactor">
    <cofactor evidence="1">
        <name>Zn(2+)</name>
        <dbReference type="ChEBI" id="CHEBI:29105"/>
    </cofactor>
</comment>
<evidence type="ECO:0000313" key="12">
    <source>
        <dbReference type="Proteomes" id="UP000283786"/>
    </source>
</evidence>
<evidence type="ECO:0000256" key="9">
    <source>
        <dbReference type="ARBA" id="ARBA00023285"/>
    </source>
</evidence>
<keyword evidence="6" id="KW-0479">Metal-binding</keyword>
<dbReference type="PROSITE" id="PS00759">
    <property type="entry name" value="ARGE_DAPE_CPG2_2"/>
    <property type="match status" value="1"/>
</dbReference>
<dbReference type="InterPro" id="IPR002933">
    <property type="entry name" value="Peptidase_M20"/>
</dbReference>
<dbReference type="EMBL" id="CP060436">
    <property type="protein sequence ID" value="QPM89750.1"/>
    <property type="molecule type" value="Genomic_DNA"/>
</dbReference>
<dbReference type="EC" id="3.5.1.16" evidence="11"/>
<keyword evidence="8" id="KW-0862">Zinc</keyword>
<evidence type="ECO:0000256" key="3">
    <source>
        <dbReference type="ARBA" id="ARBA00022490"/>
    </source>
</evidence>
<dbReference type="PANTHER" id="PTHR43808">
    <property type="entry name" value="ACETYLORNITHINE DEACETYLASE"/>
    <property type="match status" value="1"/>
</dbReference>
<dbReference type="OrthoDB" id="9809784at2"/>
<dbReference type="GO" id="GO:0006526">
    <property type="term" value="P:L-arginine biosynthetic process"/>
    <property type="evidence" value="ECO:0007669"/>
    <property type="project" value="UniProtKB-KW"/>
</dbReference>
<evidence type="ECO:0000313" key="11">
    <source>
        <dbReference type="EMBL" id="QPM89750.1"/>
    </source>
</evidence>
<dbReference type="GO" id="GO:0008777">
    <property type="term" value="F:acetylornithine deacetylase activity"/>
    <property type="evidence" value="ECO:0007669"/>
    <property type="project" value="UniProtKB-EC"/>
</dbReference>
<protein>
    <submittedName>
        <fullName evidence="11">Acetylornithine deacetylase</fullName>
        <ecNumber evidence="11">3.5.1.16</ecNumber>
    </submittedName>
</protein>
<dbReference type="Gene3D" id="3.40.630.10">
    <property type="entry name" value="Zn peptidases"/>
    <property type="match status" value="1"/>
</dbReference>